<name>A0A194UXN9_CYTMA</name>
<dbReference type="AlphaFoldDB" id="A0A194UXN9"/>
<evidence type="ECO:0000313" key="2">
    <source>
        <dbReference type="EMBL" id="KUI56497.1"/>
    </source>
</evidence>
<organism evidence="2 3">
    <name type="scientific">Cytospora mali</name>
    <name type="common">Apple Valsa canker fungus</name>
    <name type="synonym">Valsa mali</name>
    <dbReference type="NCBI Taxonomy" id="578113"/>
    <lineage>
        <taxon>Eukaryota</taxon>
        <taxon>Fungi</taxon>
        <taxon>Dikarya</taxon>
        <taxon>Ascomycota</taxon>
        <taxon>Pezizomycotina</taxon>
        <taxon>Sordariomycetes</taxon>
        <taxon>Sordariomycetidae</taxon>
        <taxon>Diaporthales</taxon>
        <taxon>Cytosporaceae</taxon>
        <taxon>Cytospora</taxon>
    </lineage>
</organism>
<dbReference type="Proteomes" id="UP000078576">
    <property type="component" value="Unassembled WGS sequence"/>
</dbReference>
<sequence length="389" mass="44216">MNVQWSNPKFLTDEIQRSTLLNVIQQSERQGLEQQYGPITDTSTRGSADEVIYSELKEFMAKLTTQRKSLTQKANAQGIHSSALEEVEQQREVEIEVEEVRHVQKHKRYEALKFPSLHPAIDNFARTGRLVGNDGYMHAFDSLQNTAIGQKYDVGGTGSRFFVSKEFTRTVVLRKEKADNFLRPVEWILWSPYTETALIIIPEEAELLIPLVRRSGQTSQVHLITYAAPVTKAMLKNFNGLRYYSMPTFPVGYKFPDWLLIELGIFAGRLYVTYEECSLIAQYLQGPATEDANTGENVVGRTFARNPMGFLGEWLPLRRQVSEVMQTPMGYIIQGRLHALRPDHAFFVTRVTDAPDILDMPVSNGSSDDTSESEDDEDDFSDADKEIED</sequence>
<protein>
    <submittedName>
        <fullName evidence="2">Uncharacterized protein</fullName>
    </submittedName>
</protein>
<reference evidence="3" key="1">
    <citation type="submission" date="2014-12" db="EMBL/GenBank/DDBJ databases">
        <title>Genome Sequence of Valsa Canker Pathogens Uncovers a Specific Adaption of Colonization on Woody Bark.</title>
        <authorList>
            <person name="Yin Z."/>
            <person name="Liu H."/>
            <person name="Gao X."/>
            <person name="Li Z."/>
            <person name="Song N."/>
            <person name="Ke X."/>
            <person name="Dai Q."/>
            <person name="Wu Y."/>
            <person name="Sun Y."/>
            <person name="Xu J.-R."/>
            <person name="Kang Z.K."/>
            <person name="Wang L."/>
            <person name="Huang L."/>
        </authorList>
    </citation>
    <scope>NUCLEOTIDE SEQUENCE [LARGE SCALE GENOMIC DNA]</scope>
    <source>
        <strain evidence="3">SXYL134</strain>
    </source>
</reference>
<accession>A0A194UXN9</accession>
<evidence type="ECO:0000256" key="1">
    <source>
        <dbReference type="SAM" id="MobiDB-lite"/>
    </source>
</evidence>
<feature type="region of interest" description="Disordered" evidence="1">
    <location>
        <begin position="358"/>
        <end position="389"/>
    </location>
</feature>
<dbReference type="STRING" id="694573.A0A194UXN9"/>
<dbReference type="OrthoDB" id="4770390at2759"/>
<keyword evidence="3" id="KW-1185">Reference proteome</keyword>
<feature type="compositionally biased region" description="Acidic residues" evidence="1">
    <location>
        <begin position="369"/>
        <end position="389"/>
    </location>
</feature>
<dbReference type="EMBL" id="KN714689">
    <property type="protein sequence ID" value="KUI56497.1"/>
    <property type="molecule type" value="Genomic_DNA"/>
</dbReference>
<proteinExistence type="predicted"/>
<evidence type="ECO:0000313" key="3">
    <source>
        <dbReference type="Proteomes" id="UP000078576"/>
    </source>
</evidence>
<gene>
    <name evidence="2" type="ORF">VP1G_10818</name>
</gene>